<name>A0ABX1Y8B1_9BACL</name>
<dbReference type="Gene3D" id="3.20.20.80">
    <property type="entry name" value="Glycosidases"/>
    <property type="match status" value="1"/>
</dbReference>
<evidence type="ECO:0000313" key="8">
    <source>
        <dbReference type="EMBL" id="NOU76659.1"/>
    </source>
</evidence>
<dbReference type="SUPFAM" id="SSF51445">
    <property type="entry name" value="(Trans)glycosidases"/>
    <property type="match status" value="1"/>
</dbReference>
<evidence type="ECO:0000256" key="4">
    <source>
        <dbReference type="ARBA" id="ARBA00022729"/>
    </source>
</evidence>
<dbReference type="InterPro" id="IPR017853">
    <property type="entry name" value="GH"/>
</dbReference>
<comment type="similarity">
    <text evidence="2">Belongs to the glycosyl hydrolase 29 family.</text>
</comment>
<comment type="caution">
    <text evidence="8">The sequence shown here is derived from an EMBL/GenBank/DDBJ whole genome shotgun (WGS) entry which is preliminary data.</text>
</comment>
<dbReference type="InterPro" id="IPR016286">
    <property type="entry name" value="FUC_metazoa-typ"/>
</dbReference>
<protein>
    <recommendedName>
        <fullName evidence="3">alpha-L-fucosidase</fullName>
        <ecNumber evidence="3">3.2.1.51</ecNumber>
    </recommendedName>
</protein>
<dbReference type="EC" id="3.2.1.51" evidence="3"/>
<reference evidence="8 9" key="1">
    <citation type="submission" date="2019-10" db="EMBL/GenBank/DDBJ databases">
        <title>Description of Paenibacillus terrestris sp. nov.</title>
        <authorList>
            <person name="Carlier A."/>
            <person name="Qi S."/>
        </authorList>
    </citation>
    <scope>NUCLEOTIDE SEQUENCE [LARGE SCALE GENOMIC DNA]</scope>
    <source>
        <strain evidence="8 9">LMG 31458</strain>
    </source>
</reference>
<dbReference type="PRINTS" id="PR00741">
    <property type="entry name" value="GLHYDRLASE29"/>
</dbReference>
<dbReference type="EMBL" id="WHOA01000243">
    <property type="protein sequence ID" value="NOU76659.1"/>
    <property type="molecule type" value="Genomic_DNA"/>
</dbReference>
<keyword evidence="6" id="KW-0326">Glycosidase</keyword>
<dbReference type="PANTHER" id="PTHR10030:SF37">
    <property type="entry name" value="ALPHA-L-FUCOSIDASE-RELATED"/>
    <property type="match status" value="1"/>
</dbReference>
<dbReference type="Proteomes" id="UP000616779">
    <property type="component" value="Unassembled WGS sequence"/>
</dbReference>
<dbReference type="InterPro" id="IPR057739">
    <property type="entry name" value="Glyco_hydro_29_N"/>
</dbReference>
<evidence type="ECO:0000256" key="5">
    <source>
        <dbReference type="ARBA" id="ARBA00022801"/>
    </source>
</evidence>
<organism evidence="8 9">
    <name type="scientific">Paenibacillus phytorum</name>
    <dbReference type="NCBI Taxonomy" id="2654977"/>
    <lineage>
        <taxon>Bacteria</taxon>
        <taxon>Bacillati</taxon>
        <taxon>Bacillota</taxon>
        <taxon>Bacilli</taxon>
        <taxon>Bacillales</taxon>
        <taxon>Paenibacillaceae</taxon>
        <taxon>Paenibacillus</taxon>
    </lineage>
</organism>
<keyword evidence="5" id="KW-0378">Hydrolase</keyword>
<keyword evidence="9" id="KW-1185">Reference proteome</keyword>
<comment type="function">
    <text evidence="1">Alpha-L-fucosidase is responsible for hydrolyzing the alpha-1,6-linked fucose joined to the reducing-end N-acetylglucosamine of the carbohydrate moieties of glycoproteins.</text>
</comment>
<dbReference type="PANTHER" id="PTHR10030">
    <property type="entry name" value="ALPHA-L-FUCOSIDASE"/>
    <property type="match status" value="1"/>
</dbReference>
<gene>
    <name evidence="8" type="ORF">GC098_35765</name>
</gene>
<dbReference type="Pfam" id="PF01120">
    <property type="entry name" value="Alpha_L_fucos"/>
    <property type="match status" value="1"/>
</dbReference>
<feature type="domain" description="Glycoside hydrolase family 29 N-terminal" evidence="7">
    <location>
        <begin position="2"/>
        <end position="73"/>
    </location>
</feature>
<evidence type="ECO:0000313" key="9">
    <source>
        <dbReference type="Proteomes" id="UP000616779"/>
    </source>
</evidence>
<keyword evidence="4" id="KW-0732">Signal</keyword>
<evidence type="ECO:0000256" key="2">
    <source>
        <dbReference type="ARBA" id="ARBA00007951"/>
    </source>
</evidence>
<sequence length="109" mass="12357">MDWEKCFTIAYHWSYDAEERVLPFEQKIKLMIDCFVRGGNVLLNVAPDPEGEIPASQVERLKQIGAFMRKNGEAIYGTQGGAARAGRPYLWYDLQGKPSIFACSKYASF</sequence>
<proteinExistence type="inferred from homology"/>
<evidence type="ECO:0000256" key="6">
    <source>
        <dbReference type="ARBA" id="ARBA00023295"/>
    </source>
</evidence>
<evidence type="ECO:0000256" key="1">
    <source>
        <dbReference type="ARBA" id="ARBA00004071"/>
    </source>
</evidence>
<evidence type="ECO:0000259" key="7">
    <source>
        <dbReference type="Pfam" id="PF01120"/>
    </source>
</evidence>
<accession>A0ABX1Y8B1</accession>
<evidence type="ECO:0000256" key="3">
    <source>
        <dbReference type="ARBA" id="ARBA00012662"/>
    </source>
</evidence>
<dbReference type="InterPro" id="IPR000933">
    <property type="entry name" value="Glyco_hydro_29"/>
</dbReference>